<evidence type="ECO:0000256" key="1">
    <source>
        <dbReference type="SAM" id="MobiDB-lite"/>
    </source>
</evidence>
<gene>
    <name evidence="2" type="ORF">LR48_Vigan07g144600</name>
</gene>
<evidence type="ECO:0000313" key="2">
    <source>
        <dbReference type="EMBL" id="KOM47742.1"/>
    </source>
</evidence>
<name>A0A0L9UYS8_PHAAN</name>
<feature type="region of interest" description="Disordered" evidence="1">
    <location>
        <begin position="34"/>
        <end position="151"/>
    </location>
</feature>
<proteinExistence type="predicted"/>
<dbReference type="AlphaFoldDB" id="A0A0L9UYS8"/>
<dbReference type="STRING" id="3914.A0A0L9UYS8"/>
<evidence type="ECO:0000313" key="3">
    <source>
        <dbReference type="Proteomes" id="UP000053144"/>
    </source>
</evidence>
<feature type="compositionally biased region" description="Basic and acidic residues" evidence="1">
    <location>
        <begin position="47"/>
        <end position="77"/>
    </location>
</feature>
<dbReference type="EMBL" id="CM003377">
    <property type="protein sequence ID" value="KOM47742.1"/>
    <property type="molecule type" value="Genomic_DNA"/>
</dbReference>
<feature type="compositionally biased region" description="Basic and acidic residues" evidence="1">
    <location>
        <begin position="96"/>
        <end position="106"/>
    </location>
</feature>
<reference evidence="3" key="1">
    <citation type="journal article" date="2015" name="Proc. Natl. Acad. Sci. U.S.A.">
        <title>Genome sequencing of adzuki bean (Vigna angularis) provides insight into high starch and low fat accumulation and domestication.</title>
        <authorList>
            <person name="Yang K."/>
            <person name="Tian Z."/>
            <person name="Chen C."/>
            <person name="Luo L."/>
            <person name="Zhao B."/>
            <person name="Wang Z."/>
            <person name="Yu L."/>
            <person name="Li Y."/>
            <person name="Sun Y."/>
            <person name="Li W."/>
            <person name="Chen Y."/>
            <person name="Li Y."/>
            <person name="Zhang Y."/>
            <person name="Ai D."/>
            <person name="Zhao J."/>
            <person name="Shang C."/>
            <person name="Ma Y."/>
            <person name="Wu B."/>
            <person name="Wang M."/>
            <person name="Gao L."/>
            <person name="Sun D."/>
            <person name="Zhang P."/>
            <person name="Guo F."/>
            <person name="Wang W."/>
            <person name="Li Y."/>
            <person name="Wang J."/>
            <person name="Varshney R.K."/>
            <person name="Wang J."/>
            <person name="Ling H.Q."/>
            <person name="Wan P."/>
        </authorList>
    </citation>
    <scope>NUCLEOTIDE SEQUENCE</scope>
    <source>
        <strain evidence="3">cv. Jingnong 6</strain>
    </source>
</reference>
<accession>A0A0L9UYS8</accession>
<protein>
    <submittedName>
        <fullName evidence="2">Uncharacterized protein</fullName>
    </submittedName>
</protein>
<dbReference type="Gramene" id="KOM47742">
    <property type="protein sequence ID" value="KOM47742"/>
    <property type="gene ID" value="LR48_Vigan07g144600"/>
</dbReference>
<organism evidence="2 3">
    <name type="scientific">Phaseolus angularis</name>
    <name type="common">Azuki bean</name>
    <name type="synonym">Vigna angularis</name>
    <dbReference type="NCBI Taxonomy" id="3914"/>
    <lineage>
        <taxon>Eukaryota</taxon>
        <taxon>Viridiplantae</taxon>
        <taxon>Streptophyta</taxon>
        <taxon>Embryophyta</taxon>
        <taxon>Tracheophyta</taxon>
        <taxon>Spermatophyta</taxon>
        <taxon>Magnoliopsida</taxon>
        <taxon>eudicotyledons</taxon>
        <taxon>Gunneridae</taxon>
        <taxon>Pentapetalae</taxon>
        <taxon>rosids</taxon>
        <taxon>fabids</taxon>
        <taxon>Fabales</taxon>
        <taxon>Fabaceae</taxon>
        <taxon>Papilionoideae</taxon>
        <taxon>50 kb inversion clade</taxon>
        <taxon>NPAAA clade</taxon>
        <taxon>indigoferoid/millettioid clade</taxon>
        <taxon>Phaseoleae</taxon>
        <taxon>Vigna</taxon>
    </lineage>
</organism>
<sequence length="196" mass="20982">MMEPEIMEMIDWVGGQVDDESDVATQVEEVEVVGDGQLGTEMVEGEGDAHEGEGDGEVHTEVRTEMVEGEGDAHEGEGDGYEGDGEDHTTVGTKMVEGEGDAHEGEGDGYEGDGEDHTTVGTKMVEGQGDAHEGEGDGYEGDDGPFSNEELKEKKNFKKKKAYIAWDDDNETISDLSESDEEANICLVVNDDAGSQ</sequence>
<dbReference type="Proteomes" id="UP000053144">
    <property type="component" value="Chromosome 7"/>
</dbReference>